<comment type="caution">
    <text evidence="2">The sequence shown here is derived from an EMBL/GenBank/DDBJ whole genome shotgun (WGS) entry which is preliminary data.</text>
</comment>
<accession>A0A0F9KCX5</accession>
<proteinExistence type="predicted"/>
<gene>
    <name evidence="2" type="ORF">LCGC14_1346240</name>
</gene>
<dbReference type="Gene3D" id="3.40.80.10">
    <property type="entry name" value="Peptidoglycan recognition protein-like"/>
    <property type="match status" value="1"/>
</dbReference>
<feature type="domain" description="N-acetylmuramoyl-L-alanine amidase" evidence="1">
    <location>
        <begin position="19"/>
        <end position="177"/>
    </location>
</feature>
<evidence type="ECO:0000313" key="2">
    <source>
        <dbReference type="EMBL" id="KKM79803.1"/>
    </source>
</evidence>
<dbReference type="SUPFAM" id="SSF55846">
    <property type="entry name" value="N-acetylmuramoyl-L-alanine amidase-like"/>
    <property type="match status" value="1"/>
</dbReference>
<dbReference type="AlphaFoldDB" id="A0A0F9KCX5"/>
<organism evidence="2">
    <name type="scientific">marine sediment metagenome</name>
    <dbReference type="NCBI Taxonomy" id="412755"/>
    <lineage>
        <taxon>unclassified sequences</taxon>
        <taxon>metagenomes</taxon>
        <taxon>ecological metagenomes</taxon>
    </lineage>
</organism>
<dbReference type="EMBL" id="LAZR01008284">
    <property type="protein sequence ID" value="KKM79803.1"/>
    <property type="molecule type" value="Genomic_DNA"/>
</dbReference>
<dbReference type="InterPro" id="IPR036505">
    <property type="entry name" value="Amidase/PGRP_sf"/>
</dbReference>
<sequence>MTYITESITAQPHLKRRRTKPVRVIFIHSTRGGTASAAVDYSATKYWFKSPNNGSVAKGWGSCASRIIGPNGEHCVVMGDDEYPAYSGCYGYNGPPQEFCMDEVAISYEVAQPTASTPFTDDQYERLAIEVARDCVNHNIPPVMVDYRAGHFPPVIAGVTRHDLTANGIKLGKTDPGAEWDDVRFMSLLKAKLGQEEDMGLTPEEHSKLMNLWDWAQEQHDMLKGAGTPNMDGTSAEESVLGRLATLENKLDTMPTLAVDAAAIAKAVNDDLHERTAE</sequence>
<dbReference type="GO" id="GO:0008745">
    <property type="term" value="F:N-acetylmuramoyl-L-alanine amidase activity"/>
    <property type="evidence" value="ECO:0007669"/>
    <property type="project" value="InterPro"/>
</dbReference>
<name>A0A0F9KCX5_9ZZZZ</name>
<protein>
    <recommendedName>
        <fullName evidence="1">N-acetylmuramoyl-L-alanine amidase domain-containing protein</fullName>
    </recommendedName>
</protein>
<reference evidence="2" key="1">
    <citation type="journal article" date="2015" name="Nature">
        <title>Complex archaea that bridge the gap between prokaryotes and eukaryotes.</title>
        <authorList>
            <person name="Spang A."/>
            <person name="Saw J.H."/>
            <person name="Jorgensen S.L."/>
            <person name="Zaremba-Niedzwiedzka K."/>
            <person name="Martijn J."/>
            <person name="Lind A.E."/>
            <person name="van Eijk R."/>
            <person name="Schleper C."/>
            <person name="Guy L."/>
            <person name="Ettema T.J."/>
        </authorList>
    </citation>
    <scope>NUCLEOTIDE SEQUENCE</scope>
</reference>
<dbReference type="InterPro" id="IPR002502">
    <property type="entry name" value="Amidase_domain"/>
</dbReference>
<dbReference type="Pfam" id="PF01510">
    <property type="entry name" value="Amidase_2"/>
    <property type="match status" value="1"/>
</dbReference>
<dbReference type="GO" id="GO:0009253">
    <property type="term" value="P:peptidoglycan catabolic process"/>
    <property type="evidence" value="ECO:0007669"/>
    <property type="project" value="InterPro"/>
</dbReference>
<evidence type="ECO:0000259" key="1">
    <source>
        <dbReference type="Pfam" id="PF01510"/>
    </source>
</evidence>